<proteinExistence type="inferred from homology"/>
<dbReference type="InterPro" id="IPR015421">
    <property type="entry name" value="PyrdxlP-dep_Trfase_major"/>
</dbReference>
<reference evidence="8 9" key="1">
    <citation type="submission" date="2017-07" db="EMBL/GenBank/DDBJ databases">
        <title>Isolation and whole genome analysis of endospore-forming bacteria from heroin.</title>
        <authorList>
            <person name="Kalinowski J."/>
            <person name="Ahrens B."/>
            <person name="Al-Dilaimi A."/>
            <person name="Winkler A."/>
            <person name="Wibberg D."/>
            <person name="Schleenbecker U."/>
            <person name="Ruckert C."/>
            <person name="Wolfel R."/>
            <person name="Grass G."/>
        </authorList>
    </citation>
    <scope>NUCLEOTIDE SEQUENCE [LARGE SCALE GENOMIC DNA]</scope>
    <source>
        <strain evidence="8 9">7539</strain>
    </source>
</reference>
<evidence type="ECO:0000313" key="9">
    <source>
        <dbReference type="Proteomes" id="UP000216207"/>
    </source>
</evidence>
<dbReference type="GO" id="GO:0030170">
    <property type="term" value="F:pyridoxal phosphate binding"/>
    <property type="evidence" value="ECO:0007669"/>
    <property type="project" value="InterPro"/>
</dbReference>
<comment type="similarity">
    <text evidence="2">In the C-terminal section; belongs to the class-I pyridoxal-phosphate-dependent aminotransferase family.</text>
</comment>
<evidence type="ECO:0000256" key="2">
    <source>
        <dbReference type="ARBA" id="ARBA00005384"/>
    </source>
</evidence>
<dbReference type="Gene3D" id="3.90.1150.10">
    <property type="entry name" value="Aspartate Aminotransferase, domain 1"/>
    <property type="match status" value="1"/>
</dbReference>
<accession>A0A268NWB4</accession>
<dbReference type="GO" id="GO:0008483">
    <property type="term" value="F:transaminase activity"/>
    <property type="evidence" value="ECO:0007669"/>
    <property type="project" value="UniProtKB-KW"/>
</dbReference>
<evidence type="ECO:0000256" key="6">
    <source>
        <dbReference type="ARBA" id="ARBA00023125"/>
    </source>
</evidence>
<evidence type="ECO:0000256" key="4">
    <source>
        <dbReference type="ARBA" id="ARBA00022898"/>
    </source>
</evidence>
<keyword evidence="3 8" id="KW-0032">Aminotransferase</keyword>
<comment type="cofactor">
    <cofactor evidence="1">
        <name>pyridoxal 5'-phosphate</name>
        <dbReference type="ChEBI" id="CHEBI:597326"/>
    </cofactor>
</comment>
<evidence type="ECO:0000256" key="5">
    <source>
        <dbReference type="ARBA" id="ARBA00023015"/>
    </source>
</evidence>
<evidence type="ECO:0000256" key="7">
    <source>
        <dbReference type="ARBA" id="ARBA00023163"/>
    </source>
</evidence>
<keyword evidence="6" id="KW-0238">DNA-binding</keyword>
<evidence type="ECO:0000256" key="3">
    <source>
        <dbReference type="ARBA" id="ARBA00022576"/>
    </source>
</evidence>
<dbReference type="InterPro" id="IPR036390">
    <property type="entry name" value="WH_DNA-bd_sf"/>
</dbReference>
<dbReference type="PANTHER" id="PTHR46577:SF2">
    <property type="entry name" value="TRANSCRIPTIONAL REGULATORY PROTEIN"/>
    <property type="match status" value="1"/>
</dbReference>
<dbReference type="PROSITE" id="PS50949">
    <property type="entry name" value="HTH_GNTR"/>
    <property type="match status" value="1"/>
</dbReference>
<gene>
    <name evidence="8" type="ORF">CHH72_18085</name>
</gene>
<dbReference type="Gene3D" id="1.10.10.10">
    <property type="entry name" value="Winged helix-like DNA-binding domain superfamily/Winged helix DNA-binding domain"/>
    <property type="match status" value="1"/>
</dbReference>
<evidence type="ECO:0000313" key="8">
    <source>
        <dbReference type="EMBL" id="PAE87370.1"/>
    </source>
</evidence>
<protein>
    <submittedName>
        <fullName evidence="8">PLP-dependent aminotransferase family protein</fullName>
    </submittedName>
</protein>
<dbReference type="InterPro" id="IPR000524">
    <property type="entry name" value="Tscrpt_reg_HTH_GntR"/>
</dbReference>
<dbReference type="SMART" id="SM00345">
    <property type="entry name" value="HTH_GNTR"/>
    <property type="match status" value="1"/>
</dbReference>
<sequence length="471" mass="53423">MEIQLDRHSQTTLFEQIYTRMLDRMYQGEWPPGTKLPSQRKLAEQLGVNRSTIIDVLDELKAEGWLESKTGSGTYVAHNSWQTLFPRQYHWKERIRAGIHQPNLQTIQLINEYETKEIIRLGTGELSPSLLPTKQLEEVLQSISLDPRTIGYSEPKGHKALRHAVAVHLQKRGIQTSPDCILIVSGALQALQLISLGLLPQHSTIYYEAPSYIESLHLFQSAGMRLSRLHSGSENITYSKSQKHGLFYTIPTLNNPSGTILTEAERHDLYQHWTNLQIPIVEDDVYNELAFSAIPTAIKSVDTAGNVLYLGSLSKTVSPGLRIGWVVAPEPVVDRLADIKMQFDYGASGFSQLLAATWLASPHHETHMQQLRENLQQRATFTEALLVKHFHNIAVWQKPKGGFYIWLRFHQPLVTKALFLKLLQKGVLLHPGYLYDRDNHHHLRLSFAYASLPELEKGIDLLAQAVKAMTT</sequence>
<name>A0A268NWB4_SHOCL</name>
<evidence type="ECO:0000256" key="1">
    <source>
        <dbReference type="ARBA" id="ARBA00001933"/>
    </source>
</evidence>
<dbReference type="Gene3D" id="3.40.640.10">
    <property type="entry name" value="Type I PLP-dependent aspartate aminotransferase-like (Major domain)"/>
    <property type="match status" value="1"/>
</dbReference>
<organism evidence="8 9">
    <name type="scientific">Shouchella clausii</name>
    <name type="common">Alkalihalobacillus clausii</name>
    <dbReference type="NCBI Taxonomy" id="79880"/>
    <lineage>
        <taxon>Bacteria</taxon>
        <taxon>Bacillati</taxon>
        <taxon>Bacillota</taxon>
        <taxon>Bacilli</taxon>
        <taxon>Bacillales</taxon>
        <taxon>Bacillaceae</taxon>
        <taxon>Shouchella</taxon>
    </lineage>
</organism>
<keyword evidence="8" id="KW-0808">Transferase</keyword>
<dbReference type="InterPro" id="IPR036388">
    <property type="entry name" value="WH-like_DNA-bd_sf"/>
</dbReference>
<dbReference type="Pfam" id="PF00392">
    <property type="entry name" value="GntR"/>
    <property type="match status" value="1"/>
</dbReference>
<dbReference type="PANTHER" id="PTHR46577">
    <property type="entry name" value="HTH-TYPE TRANSCRIPTIONAL REGULATORY PROTEIN GABR"/>
    <property type="match status" value="1"/>
</dbReference>
<dbReference type="SUPFAM" id="SSF53383">
    <property type="entry name" value="PLP-dependent transferases"/>
    <property type="match status" value="1"/>
</dbReference>
<dbReference type="InterPro" id="IPR015424">
    <property type="entry name" value="PyrdxlP-dep_Trfase"/>
</dbReference>
<dbReference type="GO" id="GO:0003700">
    <property type="term" value="F:DNA-binding transcription factor activity"/>
    <property type="evidence" value="ECO:0007669"/>
    <property type="project" value="InterPro"/>
</dbReference>
<dbReference type="GO" id="GO:0003677">
    <property type="term" value="F:DNA binding"/>
    <property type="evidence" value="ECO:0007669"/>
    <property type="project" value="UniProtKB-KW"/>
</dbReference>
<dbReference type="InterPro" id="IPR015422">
    <property type="entry name" value="PyrdxlP-dep_Trfase_small"/>
</dbReference>
<keyword evidence="7" id="KW-0804">Transcription</keyword>
<dbReference type="Pfam" id="PF00155">
    <property type="entry name" value="Aminotran_1_2"/>
    <property type="match status" value="1"/>
</dbReference>
<dbReference type="EMBL" id="NPCC01000034">
    <property type="protein sequence ID" value="PAE87370.1"/>
    <property type="molecule type" value="Genomic_DNA"/>
</dbReference>
<dbReference type="Proteomes" id="UP000216207">
    <property type="component" value="Unassembled WGS sequence"/>
</dbReference>
<dbReference type="CDD" id="cd00609">
    <property type="entry name" value="AAT_like"/>
    <property type="match status" value="1"/>
</dbReference>
<dbReference type="SUPFAM" id="SSF46785">
    <property type="entry name" value="Winged helix' DNA-binding domain"/>
    <property type="match status" value="1"/>
</dbReference>
<keyword evidence="4" id="KW-0663">Pyridoxal phosphate</keyword>
<dbReference type="InterPro" id="IPR004839">
    <property type="entry name" value="Aminotransferase_I/II_large"/>
</dbReference>
<keyword evidence="5" id="KW-0805">Transcription regulation</keyword>
<dbReference type="InterPro" id="IPR051446">
    <property type="entry name" value="HTH_trans_reg/aminotransferase"/>
</dbReference>
<dbReference type="CDD" id="cd07377">
    <property type="entry name" value="WHTH_GntR"/>
    <property type="match status" value="1"/>
</dbReference>
<comment type="caution">
    <text evidence="8">The sequence shown here is derived from an EMBL/GenBank/DDBJ whole genome shotgun (WGS) entry which is preliminary data.</text>
</comment>
<dbReference type="RefSeq" id="WP_035206077.1">
    <property type="nucleotide sequence ID" value="NZ_CP012475.1"/>
</dbReference>
<dbReference type="AlphaFoldDB" id="A0A268NWB4"/>
<dbReference type="PRINTS" id="PR00035">
    <property type="entry name" value="HTHGNTR"/>
</dbReference>